<dbReference type="EMBL" id="WHUW01000319">
    <property type="protein sequence ID" value="KAF8415514.1"/>
    <property type="molecule type" value="Genomic_DNA"/>
</dbReference>
<sequence>MCYNITEYREFQCAHITAFRQQLVDCNFRECRFSGMHEAQPHNCPSTCKQVMLPDQSIITNAHGLQCPLCTCRIDGSWASSMNGH</sequence>
<accession>A0AAD4BBD1</accession>
<evidence type="ECO:0000313" key="1">
    <source>
        <dbReference type="EMBL" id="KAF8415514.1"/>
    </source>
</evidence>
<organism evidence="1 2">
    <name type="scientific">Boletus edulis BED1</name>
    <dbReference type="NCBI Taxonomy" id="1328754"/>
    <lineage>
        <taxon>Eukaryota</taxon>
        <taxon>Fungi</taxon>
        <taxon>Dikarya</taxon>
        <taxon>Basidiomycota</taxon>
        <taxon>Agaricomycotina</taxon>
        <taxon>Agaricomycetes</taxon>
        <taxon>Agaricomycetidae</taxon>
        <taxon>Boletales</taxon>
        <taxon>Boletineae</taxon>
        <taxon>Boletaceae</taxon>
        <taxon>Boletoideae</taxon>
        <taxon>Boletus</taxon>
    </lineage>
</organism>
<proteinExistence type="predicted"/>
<dbReference type="AlphaFoldDB" id="A0AAD4BBD1"/>
<gene>
    <name evidence="1" type="ORF">L210DRAFT_3585902</name>
</gene>
<dbReference type="Proteomes" id="UP001194468">
    <property type="component" value="Unassembled WGS sequence"/>
</dbReference>
<keyword evidence="2" id="KW-1185">Reference proteome</keyword>
<protein>
    <submittedName>
        <fullName evidence="1">Uncharacterized protein</fullName>
    </submittedName>
</protein>
<reference evidence="1" key="1">
    <citation type="submission" date="2019-10" db="EMBL/GenBank/DDBJ databases">
        <authorList>
            <consortium name="DOE Joint Genome Institute"/>
            <person name="Kuo A."/>
            <person name="Miyauchi S."/>
            <person name="Kiss E."/>
            <person name="Drula E."/>
            <person name="Kohler A."/>
            <person name="Sanchez-Garcia M."/>
            <person name="Andreopoulos B."/>
            <person name="Barry K.W."/>
            <person name="Bonito G."/>
            <person name="Buee M."/>
            <person name="Carver A."/>
            <person name="Chen C."/>
            <person name="Cichocki N."/>
            <person name="Clum A."/>
            <person name="Culley D."/>
            <person name="Crous P.W."/>
            <person name="Fauchery L."/>
            <person name="Girlanda M."/>
            <person name="Hayes R."/>
            <person name="Keri Z."/>
            <person name="LaButti K."/>
            <person name="Lipzen A."/>
            <person name="Lombard V."/>
            <person name="Magnuson J."/>
            <person name="Maillard F."/>
            <person name="Morin E."/>
            <person name="Murat C."/>
            <person name="Nolan M."/>
            <person name="Ohm R."/>
            <person name="Pangilinan J."/>
            <person name="Pereira M."/>
            <person name="Perotto S."/>
            <person name="Peter M."/>
            <person name="Riley R."/>
            <person name="Sitrit Y."/>
            <person name="Stielow B."/>
            <person name="Szollosi G."/>
            <person name="Zifcakova L."/>
            <person name="Stursova M."/>
            <person name="Spatafora J.W."/>
            <person name="Tedersoo L."/>
            <person name="Vaario L.-M."/>
            <person name="Yamada A."/>
            <person name="Yan M."/>
            <person name="Wang P."/>
            <person name="Xu J."/>
            <person name="Bruns T."/>
            <person name="Baldrian P."/>
            <person name="Vilgalys R."/>
            <person name="Henrissat B."/>
            <person name="Grigoriev I.V."/>
            <person name="Hibbett D."/>
            <person name="Nagy L.G."/>
            <person name="Martin F.M."/>
        </authorList>
    </citation>
    <scope>NUCLEOTIDE SEQUENCE</scope>
    <source>
        <strain evidence="1">BED1</strain>
    </source>
</reference>
<evidence type="ECO:0000313" key="2">
    <source>
        <dbReference type="Proteomes" id="UP001194468"/>
    </source>
</evidence>
<reference evidence="1" key="2">
    <citation type="journal article" date="2020" name="Nat. Commun.">
        <title>Large-scale genome sequencing of mycorrhizal fungi provides insights into the early evolution of symbiotic traits.</title>
        <authorList>
            <person name="Miyauchi S."/>
            <person name="Kiss E."/>
            <person name="Kuo A."/>
            <person name="Drula E."/>
            <person name="Kohler A."/>
            <person name="Sanchez-Garcia M."/>
            <person name="Morin E."/>
            <person name="Andreopoulos B."/>
            <person name="Barry K.W."/>
            <person name="Bonito G."/>
            <person name="Buee M."/>
            <person name="Carver A."/>
            <person name="Chen C."/>
            <person name="Cichocki N."/>
            <person name="Clum A."/>
            <person name="Culley D."/>
            <person name="Crous P.W."/>
            <person name="Fauchery L."/>
            <person name="Girlanda M."/>
            <person name="Hayes R.D."/>
            <person name="Keri Z."/>
            <person name="LaButti K."/>
            <person name="Lipzen A."/>
            <person name="Lombard V."/>
            <person name="Magnuson J."/>
            <person name="Maillard F."/>
            <person name="Murat C."/>
            <person name="Nolan M."/>
            <person name="Ohm R.A."/>
            <person name="Pangilinan J."/>
            <person name="Pereira M.F."/>
            <person name="Perotto S."/>
            <person name="Peter M."/>
            <person name="Pfister S."/>
            <person name="Riley R."/>
            <person name="Sitrit Y."/>
            <person name="Stielow J.B."/>
            <person name="Szollosi G."/>
            <person name="Zifcakova L."/>
            <person name="Stursova M."/>
            <person name="Spatafora J.W."/>
            <person name="Tedersoo L."/>
            <person name="Vaario L.M."/>
            <person name="Yamada A."/>
            <person name="Yan M."/>
            <person name="Wang P."/>
            <person name="Xu J."/>
            <person name="Bruns T."/>
            <person name="Baldrian P."/>
            <person name="Vilgalys R."/>
            <person name="Dunand C."/>
            <person name="Henrissat B."/>
            <person name="Grigoriev I.V."/>
            <person name="Hibbett D."/>
            <person name="Nagy L.G."/>
            <person name="Martin F.M."/>
        </authorList>
    </citation>
    <scope>NUCLEOTIDE SEQUENCE</scope>
    <source>
        <strain evidence="1">BED1</strain>
    </source>
</reference>
<name>A0AAD4BBD1_BOLED</name>
<comment type="caution">
    <text evidence="1">The sequence shown here is derived from an EMBL/GenBank/DDBJ whole genome shotgun (WGS) entry which is preliminary data.</text>
</comment>